<keyword evidence="3" id="KW-1185">Reference proteome</keyword>
<reference evidence="2 3" key="1">
    <citation type="submission" date="2024-02" db="EMBL/GenBank/DDBJ databases">
        <title>High-quality chromosome-scale genome assembly of Pensacola bahiagrass (Paspalum notatum Flugge var. saurae).</title>
        <authorList>
            <person name="Vega J.M."/>
            <person name="Podio M."/>
            <person name="Orjuela J."/>
            <person name="Siena L.A."/>
            <person name="Pessino S.C."/>
            <person name="Combes M.C."/>
            <person name="Mariac C."/>
            <person name="Albertini E."/>
            <person name="Pupilli F."/>
            <person name="Ortiz J.P.A."/>
            <person name="Leblanc O."/>
        </authorList>
    </citation>
    <scope>NUCLEOTIDE SEQUENCE [LARGE SCALE GENOMIC DNA]</scope>
    <source>
        <strain evidence="2">R1</strain>
        <tissue evidence="2">Leaf</tissue>
    </source>
</reference>
<dbReference type="PANTHER" id="PTHR35161">
    <property type="entry name" value="OS02G0303100 PROTEIN"/>
    <property type="match status" value="1"/>
</dbReference>
<gene>
    <name evidence="2" type="ORF">U9M48_006769</name>
</gene>
<evidence type="ECO:0000313" key="3">
    <source>
        <dbReference type="Proteomes" id="UP001341281"/>
    </source>
</evidence>
<evidence type="ECO:0000256" key="1">
    <source>
        <dbReference type="SAM" id="MobiDB-lite"/>
    </source>
</evidence>
<evidence type="ECO:0000313" key="2">
    <source>
        <dbReference type="EMBL" id="WVZ56201.1"/>
    </source>
</evidence>
<accession>A0AAQ3PU09</accession>
<sequence length="717" mass="79570">MWNSDSPCGYVIRTRGLRFMSVEIDTGKLIQEQDMESEGQTFQRPTCQQHMLTFVHDYTTTSQSLEESVRLETVAQELLGLGIASSSEDQGSFVDNFDECWLIVIRGLKPMKVHDCCCNICEAGIPIGRDSQAHRTTTKHHSKREEEAAAAARKVTSPPATEGRRRVPSRRRACAISSATVVTTMHRLRGEATRRGMYSGGRPHPRHHHRLRLRRARQLVPWGRRDGTPPYREELAGASLTVASAPAEALPVPASTTPPAPPAARHGASTAPATRAGRGSGRRVVRSCNRCFPVVLLASTTPPAPPAAHHGASTVLATRAGGGSGRVVGASTWCLPVIANLVAAPLHRRRAPTLLQHSIDYQCLTIALHVAGTTRVAICSRVEMSTVSAKKLLALKHVEKESILRGGVTYQVNNIRVKGYAASIKPNTQDIFTELPGAKASAPLPVRQFTLLPLKAQCSSRRLILIVKDLYDNGLVLSHISEDSFSVDPESEYPQLRWDSYEHDLEEVNPDPTVGMDQIDRSIASVADIIEHNICASCLPTVPEEVRDGLLPLMRNNGFNMLPVIANHPSMVPLDNRFDFNKRMHTEVADVLSRLSQAQYKQVLSAILFPADWRVLANENIYLRQFILGKNGARTYDINETDPEKIAFQVLRFVRNSGEHCMEHCMEKSVKRHMVTFKRIQIAQLFTCTFPMTMHSMMCELHKLNRLADLNLESLFN</sequence>
<protein>
    <submittedName>
        <fullName evidence="2">Uncharacterized protein</fullName>
    </submittedName>
</protein>
<name>A0AAQ3PU09_PASNO</name>
<dbReference type="PANTHER" id="PTHR35161:SF10">
    <property type="match status" value="1"/>
</dbReference>
<dbReference type="EMBL" id="CP144746">
    <property type="protein sequence ID" value="WVZ56201.1"/>
    <property type="molecule type" value="Genomic_DNA"/>
</dbReference>
<feature type="region of interest" description="Disordered" evidence="1">
    <location>
        <begin position="250"/>
        <end position="280"/>
    </location>
</feature>
<organism evidence="2 3">
    <name type="scientific">Paspalum notatum var. saurae</name>
    <dbReference type="NCBI Taxonomy" id="547442"/>
    <lineage>
        <taxon>Eukaryota</taxon>
        <taxon>Viridiplantae</taxon>
        <taxon>Streptophyta</taxon>
        <taxon>Embryophyta</taxon>
        <taxon>Tracheophyta</taxon>
        <taxon>Spermatophyta</taxon>
        <taxon>Magnoliopsida</taxon>
        <taxon>Liliopsida</taxon>
        <taxon>Poales</taxon>
        <taxon>Poaceae</taxon>
        <taxon>PACMAD clade</taxon>
        <taxon>Panicoideae</taxon>
        <taxon>Andropogonodae</taxon>
        <taxon>Paspaleae</taxon>
        <taxon>Paspalinae</taxon>
        <taxon>Paspalum</taxon>
    </lineage>
</organism>
<feature type="region of interest" description="Disordered" evidence="1">
    <location>
        <begin position="132"/>
        <end position="171"/>
    </location>
</feature>
<dbReference type="AlphaFoldDB" id="A0AAQ3PU09"/>
<proteinExistence type="predicted"/>
<dbReference type="Proteomes" id="UP001341281">
    <property type="component" value="Chromosome 02"/>
</dbReference>